<keyword evidence="2" id="KW-1185">Reference proteome</keyword>
<proteinExistence type="predicted"/>
<dbReference type="Proteomes" id="UP001628091">
    <property type="component" value="Unassembled WGS sequence"/>
</dbReference>
<name>A0ABQ0H5N3_9HYPH</name>
<evidence type="ECO:0000313" key="2">
    <source>
        <dbReference type="Proteomes" id="UP001628091"/>
    </source>
</evidence>
<comment type="caution">
    <text evidence="1">The sequence shown here is derived from an EMBL/GenBank/DDBJ whole genome shotgun (WGS) entry which is preliminary data.</text>
</comment>
<gene>
    <name evidence="1" type="ORF">PPNSA23_41500</name>
</gene>
<dbReference type="EMBL" id="BAAFZP010000002">
    <property type="protein sequence ID" value="GAB1584207.1"/>
    <property type="molecule type" value="Genomic_DNA"/>
</dbReference>
<protein>
    <submittedName>
        <fullName evidence="1">Uncharacterized protein</fullName>
    </submittedName>
</protein>
<accession>A0ABQ0H5N3</accession>
<sequence length="71" mass="7735">MLKKVGGKKPATGNWALAFSLDQARGGSIYHQPNRTPLSMEHVHEFAGVAPEALEKYEKASTLMLLLALTI</sequence>
<evidence type="ECO:0000313" key="1">
    <source>
        <dbReference type="EMBL" id="GAB1584207.1"/>
    </source>
</evidence>
<reference evidence="1 2" key="1">
    <citation type="submission" date="2024-10" db="EMBL/GenBank/DDBJ databases">
        <title>Isolation, draft genome sequencing and identification of Phyllobacterium sp. NSA23, isolated from leaf soil.</title>
        <authorList>
            <person name="Akita H."/>
        </authorList>
    </citation>
    <scope>NUCLEOTIDE SEQUENCE [LARGE SCALE GENOMIC DNA]</scope>
    <source>
        <strain evidence="1 2">NSA23</strain>
    </source>
</reference>
<organism evidence="1 2">
    <name type="scientific">Phyllobacterium phragmitis</name>
    <dbReference type="NCBI Taxonomy" id="2670329"/>
    <lineage>
        <taxon>Bacteria</taxon>
        <taxon>Pseudomonadati</taxon>
        <taxon>Pseudomonadota</taxon>
        <taxon>Alphaproteobacteria</taxon>
        <taxon>Hyphomicrobiales</taxon>
        <taxon>Phyllobacteriaceae</taxon>
        <taxon>Phyllobacterium</taxon>
    </lineage>
</organism>